<keyword evidence="1" id="KW-0812">Transmembrane</keyword>
<feature type="transmembrane region" description="Helical" evidence="1">
    <location>
        <begin position="100"/>
        <end position="125"/>
    </location>
</feature>
<feature type="transmembrane region" description="Helical" evidence="1">
    <location>
        <begin position="131"/>
        <end position="155"/>
    </location>
</feature>
<dbReference type="EMBL" id="SSTM01000002">
    <property type="protein sequence ID" value="TJW11455.1"/>
    <property type="molecule type" value="Genomic_DNA"/>
</dbReference>
<feature type="transmembrane region" description="Helical" evidence="1">
    <location>
        <begin position="25"/>
        <end position="44"/>
    </location>
</feature>
<organism evidence="2 3">
    <name type="scientific">Parvibacter caecicola</name>
    <dbReference type="NCBI Taxonomy" id="747645"/>
    <lineage>
        <taxon>Bacteria</taxon>
        <taxon>Bacillati</taxon>
        <taxon>Actinomycetota</taxon>
        <taxon>Coriobacteriia</taxon>
        <taxon>Coriobacteriales</taxon>
        <taxon>Coriobacteriaceae</taxon>
        <taxon>Parvibacter</taxon>
    </lineage>
</organism>
<proteinExistence type="predicted"/>
<keyword evidence="3" id="KW-1185">Reference proteome</keyword>
<feature type="transmembrane region" description="Helical" evidence="1">
    <location>
        <begin position="167"/>
        <end position="192"/>
    </location>
</feature>
<evidence type="ECO:0000313" key="2">
    <source>
        <dbReference type="EMBL" id="TJW11455.1"/>
    </source>
</evidence>
<dbReference type="OrthoDB" id="3177177at2"/>
<comment type="caution">
    <text evidence="2">The sequence shown here is derived from an EMBL/GenBank/DDBJ whole genome shotgun (WGS) entry which is preliminary data.</text>
</comment>
<evidence type="ECO:0000313" key="3">
    <source>
        <dbReference type="Proteomes" id="UP000309454"/>
    </source>
</evidence>
<dbReference type="AlphaFoldDB" id="A0A4T9TB32"/>
<name>A0A4T9TB32_9ACTN</name>
<dbReference type="Proteomes" id="UP000309454">
    <property type="component" value="Unassembled WGS sequence"/>
</dbReference>
<dbReference type="RefSeq" id="WP_136845587.1">
    <property type="nucleotide sequence ID" value="NZ_SSTM01000002.1"/>
</dbReference>
<reference evidence="2 3" key="1">
    <citation type="submission" date="2019-04" db="EMBL/GenBank/DDBJ databases">
        <title>Microbes associate with the intestines of laboratory mice.</title>
        <authorList>
            <person name="Navarre W."/>
            <person name="Wong E."/>
            <person name="Huang K.C."/>
            <person name="Tropini C."/>
            <person name="Ng K."/>
            <person name="Yu B."/>
        </authorList>
    </citation>
    <scope>NUCLEOTIDE SEQUENCE [LARGE SCALE GENOMIC DNA]</scope>
    <source>
        <strain evidence="2 3">NM48_B13</strain>
    </source>
</reference>
<feature type="transmembrane region" description="Helical" evidence="1">
    <location>
        <begin position="212"/>
        <end position="234"/>
    </location>
</feature>
<keyword evidence="1" id="KW-0472">Membrane</keyword>
<sequence>MQTTTARALGACTLRDIGCALRNPTSIACMAVALVFSAFYGQFWSADIQQGTAFSAFIVAFVSAIPVLEAGGVITLFATSEEVAHNSYGAILRTGSSLRAIVAGKLIAGWLFGCVLGVLCFWVAGVGGPRLAPIAAVFAVGSLPFLAFSSGFGLVSKDQMHTNFWAWPLALSALLALLGTLGPEVSFLMYLSPMGLQVAECVAVAGPGLEQLYLLQPALIASWCAWMAASVFCLRRCMAKWRQQNPGA</sequence>
<accession>A0A4T9TB32</accession>
<feature type="transmembrane region" description="Helical" evidence="1">
    <location>
        <begin position="56"/>
        <end position="79"/>
    </location>
</feature>
<evidence type="ECO:0000256" key="1">
    <source>
        <dbReference type="SAM" id="Phobius"/>
    </source>
</evidence>
<keyword evidence="1" id="KW-1133">Transmembrane helix</keyword>
<gene>
    <name evidence="2" type="ORF">E5982_04430</name>
</gene>
<protein>
    <submittedName>
        <fullName evidence="2">Uncharacterized protein</fullName>
    </submittedName>
</protein>